<keyword evidence="4" id="KW-1185">Reference proteome</keyword>
<keyword evidence="1 3" id="KW-0489">Methyltransferase</keyword>
<feature type="binding site" description="in other chain" evidence="1">
    <location>
        <begin position="84"/>
        <end position="86"/>
    </location>
    <ligand>
        <name>dUMP</name>
        <dbReference type="ChEBI" id="CHEBI:246422"/>
        <note>ligand shared between dimeric partners</note>
    </ligand>
</feature>
<evidence type="ECO:0000256" key="1">
    <source>
        <dbReference type="HAMAP-Rule" id="MF_01408"/>
    </source>
</evidence>
<dbReference type="InterPro" id="IPR036098">
    <property type="entry name" value="Thymidylate_synthase_ThyX_sf"/>
</dbReference>
<feature type="binding site" evidence="1">
    <location>
        <begin position="203"/>
        <end position="205"/>
    </location>
    <ligand>
        <name>FAD</name>
        <dbReference type="ChEBI" id="CHEBI:57692"/>
        <note>ligand shared between neighboring subunits</note>
    </ligand>
</feature>
<evidence type="ECO:0000313" key="3">
    <source>
        <dbReference type="EMBL" id="TLD94241.1"/>
    </source>
</evidence>
<dbReference type="CDD" id="cd20175">
    <property type="entry name" value="ThyX"/>
    <property type="match status" value="1"/>
</dbReference>
<proteinExistence type="inferred from homology"/>
<dbReference type="GO" id="GO:0070402">
    <property type="term" value="F:NADPH binding"/>
    <property type="evidence" value="ECO:0007669"/>
    <property type="project" value="TreeGrafter"/>
</dbReference>
<accession>A0A347VMB9</accession>
<dbReference type="OrthoDB" id="9780625at2"/>
<feature type="binding site" evidence="1">
    <location>
        <position position="50"/>
    </location>
    <ligand>
        <name>FAD</name>
        <dbReference type="ChEBI" id="CHEBI:57692"/>
        <note>ligand shared between neighboring subunits</note>
    </ligand>
</feature>
<keyword evidence="1 3" id="KW-0808">Transferase</keyword>
<dbReference type="PROSITE" id="PS51331">
    <property type="entry name" value="THYX"/>
    <property type="match status" value="1"/>
</dbReference>
<dbReference type="Gene3D" id="3.30.1360.170">
    <property type="match status" value="1"/>
</dbReference>
<comment type="similarity">
    <text evidence="1">Belongs to the thymidylate synthase ThyX family.</text>
</comment>
<dbReference type="EC" id="2.1.1.148" evidence="1"/>
<reference evidence="3 4" key="2">
    <citation type="journal article" date="2016" name="Infect. Immun.">
        <title>Helicobacter saguini, a Novel Helicobacter Isolated from Cotton-Top Tamarins with Ulcerative Colitis, Has Proinflammatory Properties and Induces Typhlocolitis and Dysplasia in Gnotobiotic IL-10-/- Mice.</title>
        <authorList>
            <person name="Shen Z."/>
            <person name="Mannion A."/>
            <person name="Whary M.T."/>
            <person name="Muthupalani S."/>
            <person name="Sheh A."/>
            <person name="Feng Y."/>
            <person name="Gong G."/>
            <person name="Vandamme P."/>
            <person name="Holcombe H.R."/>
            <person name="Paster B.J."/>
            <person name="Fox J.G."/>
        </authorList>
    </citation>
    <scope>NUCLEOTIDE SEQUENCE [LARGE SCALE GENOMIC DNA]</scope>
    <source>
        <strain evidence="3 4">MIT 97-6194</strain>
    </source>
</reference>
<evidence type="ECO:0000313" key="5">
    <source>
        <dbReference type="Proteomes" id="UP000477070"/>
    </source>
</evidence>
<comment type="pathway">
    <text evidence="1">Pyrimidine metabolism; dTTP biosynthesis.</text>
</comment>
<keyword evidence="1" id="KW-0545">Nucleotide biosynthesis</keyword>
<reference evidence="3 4" key="1">
    <citation type="journal article" date="2014" name="Genome Announc.">
        <title>Draft genome sequences of eight enterohepatic helicobacter species isolated from both laboratory and wild rodents.</title>
        <authorList>
            <person name="Sheh A."/>
            <person name="Shen Z."/>
            <person name="Fox J.G."/>
        </authorList>
    </citation>
    <scope>NUCLEOTIDE SEQUENCE [LARGE SCALE GENOMIC DNA]</scope>
    <source>
        <strain evidence="3 4">MIT 97-6194</strain>
    </source>
</reference>
<comment type="catalytic activity">
    <reaction evidence="1">
        <text>dUMP + (6R)-5,10-methylene-5,6,7,8-tetrahydrofolate + NADPH + H(+) = dTMP + (6S)-5,6,7,8-tetrahydrofolate + NADP(+)</text>
        <dbReference type="Rhea" id="RHEA:29043"/>
        <dbReference type="ChEBI" id="CHEBI:15378"/>
        <dbReference type="ChEBI" id="CHEBI:15636"/>
        <dbReference type="ChEBI" id="CHEBI:57453"/>
        <dbReference type="ChEBI" id="CHEBI:57783"/>
        <dbReference type="ChEBI" id="CHEBI:58349"/>
        <dbReference type="ChEBI" id="CHEBI:63528"/>
        <dbReference type="ChEBI" id="CHEBI:246422"/>
        <dbReference type="EC" id="2.1.1.148"/>
    </reaction>
</comment>
<comment type="cofactor">
    <cofactor evidence="1">
        <name>FAD</name>
        <dbReference type="ChEBI" id="CHEBI:57692"/>
    </cofactor>
    <text evidence="1">Binds 4 FAD per tetramer. Each FAD binding site is formed by three monomers.</text>
</comment>
<dbReference type="GO" id="GO:0050660">
    <property type="term" value="F:flavin adenine dinucleotide binding"/>
    <property type="evidence" value="ECO:0007669"/>
    <property type="project" value="UniProtKB-UniRule"/>
</dbReference>
<name>A0A347VMB9_9HELI</name>
<dbReference type="EMBL" id="JRMP02000009">
    <property type="protein sequence ID" value="TLD94241.1"/>
    <property type="molecule type" value="Genomic_DNA"/>
</dbReference>
<dbReference type="Pfam" id="PF02511">
    <property type="entry name" value="Thy1"/>
    <property type="match status" value="1"/>
</dbReference>
<comment type="caution">
    <text evidence="3">The sequence shown here is derived from an EMBL/GenBank/DDBJ whole genome shotgun (WGS) entry which is preliminary data.</text>
</comment>
<feature type="binding site" evidence="1">
    <location>
        <begin position="74"/>
        <end position="76"/>
    </location>
    <ligand>
        <name>FAD</name>
        <dbReference type="ChEBI" id="CHEBI:57692"/>
        <note>ligand shared between neighboring subunits</note>
    </ligand>
</feature>
<protein>
    <recommendedName>
        <fullName evidence="1">Flavin-dependent thymidylate synthase</fullName>
        <shortName evidence="1">FDTS</shortName>
        <ecNumber evidence="1">2.1.1.148</ecNumber>
    </recommendedName>
    <alternativeName>
        <fullName evidence="1">FAD-dependent thymidylate synthase</fullName>
    </alternativeName>
    <alternativeName>
        <fullName evidence="1">Thymidylate synthase ThyX</fullName>
        <shortName evidence="1">TS</shortName>
        <shortName evidence="1">TSase</shortName>
    </alternativeName>
</protein>
<dbReference type="RefSeq" id="WP_052062773.1">
    <property type="nucleotide sequence ID" value="NZ_JRMP02000009.1"/>
</dbReference>
<dbReference type="PANTHER" id="PTHR34934">
    <property type="entry name" value="FLAVIN-DEPENDENT THYMIDYLATE SYNTHASE"/>
    <property type="match status" value="1"/>
</dbReference>
<keyword evidence="1" id="KW-0521">NADP</keyword>
<feature type="binding site" evidence="1">
    <location>
        <position position="214"/>
    </location>
    <ligand>
        <name>dUMP</name>
        <dbReference type="ChEBI" id="CHEBI:246422"/>
        <note>ligand shared between dimeric partners</note>
    </ligand>
</feature>
<dbReference type="GO" id="GO:0006235">
    <property type="term" value="P:dTTP biosynthetic process"/>
    <property type="evidence" value="ECO:0007669"/>
    <property type="project" value="UniProtKB-UniRule"/>
</dbReference>
<comment type="caution">
    <text evidence="1">Lacks conserved residue(s) required for the propagation of feature annotation.</text>
</comment>
<dbReference type="SUPFAM" id="SSF69796">
    <property type="entry name" value="Thymidylate synthase-complementing protein Thy1"/>
    <property type="match status" value="1"/>
</dbReference>
<reference evidence="3" key="3">
    <citation type="submission" date="2018-04" db="EMBL/GenBank/DDBJ databases">
        <authorList>
            <person name="Sheh A."/>
            <person name="Shen Z."/>
            <person name="Mannion A.J."/>
            <person name="Fox J.G."/>
        </authorList>
    </citation>
    <scope>NUCLEOTIDE SEQUENCE</scope>
    <source>
        <strain evidence="3">MIT 97-6194</strain>
    </source>
</reference>
<dbReference type="Proteomes" id="UP000477070">
    <property type="component" value="Unassembled WGS sequence"/>
</dbReference>
<dbReference type="GO" id="GO:0050797">
    <property type="term" value="F:thymidylate synthase (FAD) activity"/>
    <property type="evidence" value="ECO:0007669"/>
    <property type="project" value="UniProtKB-UniRule"/>
</dbReference>
<dbReference type="UniPathway" id="UPA00575"/>
<comment type="function">
    <text evidence="1">Catalyzes the reductive methylation of 2'-deoxyuridine-5'-monophosphate (dUMP) to 2'-deoxythymidine-5'-monophosphate (dTMP) while utilizing 5,10-methylenetetrahydrofolate (mTHF) as the methyl donor, and NADPH and FADH(2) as the reductant.</text>
</comment>
<gene>
    <name evidence="1 3" type="primary">thyX</name>
    <name evidence="2" type="ORF">DCO61_03635</name>
    <name evidence="3" type="ORF">LS64_006630</name>
</gene>
<feature type="binding site" evidence="1">
    <location>
        <begin position="71"/>
        <end position="74"/>
    </location>
    <ligand>
        <name>dUMP</name>
        <dbReference type="ChEBI" id="CHEBI:246422"/>
        <note>ligand shared between dimeric partners</note>
    </ligand>
</feature>
<feature type="binding site" evidence="1">
    <location>
        <position position="209"/>
    </location>
    <ligand>
        <name>FAD</name>
        <dbReference type="ChEBI" id="CHEBI:57692"/>
        <note>ligand shared between neighboring subunits</note>
    </ligand>
</feature>
<dbReference type="AlphaFoldDB" id="A0A347VMB9"/>
<keyword evidence="1" id="KW-0274">FAD</keyword>
<dbReference type="GO" id="GO:0006231">
    <property type="term" value="P:dTMP biosynthetic process"/>
    <property type="evidence" value="ECO:0007669"/>
    <property type="project" value="UniProtKB-UniRule"/>
</dbReference>
<feature type="binding site" description="in other chain" evidence="1">
    <location>
        <position position="187"/>
    </location>
    <ligand>
        <name>dUMP</name>
        <dbReference type="ChEBI" id="CHEBI:246422"/>
        <note>ligand shared between dimeric partners</note>
    </ligand>
</feature>
<keyword evidence="1" id="KW-0285">Flavoprotein</keyword>
<dbReference type="EMBL" id="QBIU01000001">
    <property type="protein sequence ID" value="MWV69130.1"/>
    <property type="molecule type" value="Genomic_DNA"/>
</dbReference>
<comment type="subunit">
    <text evidence="1">Homotetramer.</text>
</comment>
<dbReference type="Proteomes" id="UP000029714">
    <property type="component" value="Unassembled WGS sequence"/>
</dbReference>
<organism evidence="3 4">
    <name type="scientific">Helicobacter saguini</name>
    <dbReference type="NCBI Taxonomy" id="1548018"/>
    <lineage>
        <taxon>Bacteria</taxon>
        <taxon>Pseudomonadati</taxon>
        <taxon>Campylobacterota</taxon>
        <taxon>Epsilonproteobacteria</taxon>
        <taxon>Campylobacterales</taxon>
        <taxon>Helicobacteraceae</taxon>
        <taxon>Helicobacter</taxon>
    </lineage>
</organism>
<evidence type="ECO:0000313" key="4">
    <source>
        <dbReference type="Proteomes" id="UP000029714"/>
    </source>
</evidence>
<reference evidence="2 5" key="4">
    <citation type="submission" date="2019-12" db="EMBL/GenBank/DDBJ databases">
        <title>Multi-Generational Helicobacter saguini Isolates.</title>
        <authorList>
            <person name="Mannion A."/>
            <person name="Shen Z."/>
            <person name="Fox J.G."/>
        </authorList>
    </citation>
    <scope>NUCLEOTIDE SEQUENCE [LARGE SCALE GENOMIC DNA]</scope>
    <source>
        <strain evidence="2">16-048</strain>
        <strain evidence="5">16-048 (F4)</strain>
    </source>
</reference>
<dbReference type="InterPro" id="IPR003669">
    <property type="entry name" value="Thymidylate_synthase_ThyX"/>
</dbReference>
<dbReference type="GO" id="GO:0004799">
    <property type="term" value="F:thymidylate synthase activity"/>
    <property type="evidence" value="ECO:0007669"/>
    <property type="project" value="TreeGrafter"/>
</dbReference>
<dbReference type="HAMAP" id="MF_01408">
    <property type="entry name" value="ThyX"/>
    <property type="match status" value="1"/>
</dbReference>
<dbReference type="GO" id="GO:0032259">
    <property type="term" value="P:methylation"/>
    <property type="evidence" value="ECO:0007669"/>
    <property type="project" value="UniProtKB-KW"/>
</dbReference>
<dbReference type="PANTHER" id="PTHR34934:SF1">
    <property type="entry name" value="FLAVIN-DEPENDENT THYMIDYLATE SYNTHASE"/>
    <property type="match status" value="1"/>
</dbReference>
<sequence>MSVELLHFTPLFVCSRAIRTCWDSHAKSDCGGELDRDLIHRIGNINKHKSTLEHLYYNFEIIGISRACLQELARHRMASLSVKSTRYTLKELKNESEFINLDSIKKIQKVLDSITESTLKNAENLSLEKIIESNLDFAQSESLKNALKRAAKYIILSQNESVNLYNLQALENLRILLQSGIKQDIAKYALPECYKSRLVWSINARSLQNFLSLRSNKRALHEIRILAHNIFNALPNEHKYLFLEFLEPLDSNISNKNIESNSPQKSKK</sequence>
<evidence type="ECO:0000313" key="2">
    <source>
        <dbReference type="EMBL" id="MWV69130.1"/>
    </source>
</evidence>
<feature type="active site" description="Involved in ionization of N3 of dUMP, leading to its activation" evidence="1">
    <location>
        <position position="214"/>
    </location>
</feature>
<dbReference type="NCBIfam" id="TIGR02170">
    <property type="entry name" value="thyX"/>
    <property type="match status" value="1"/>
</dbReference>